<accession>A0A329SXV6</accession>
<dbReference type="EMBL" id="RCMV01000008">
    <property type="protein sequence ID" value="KAG3228895.1"/>
    <property type="molecule type" value="Genomic_DNA"/>
</dbReference>
<dbReference type="EMBL" id="RCMI01000016">
    <property type="protein sequence ID" value="KAG2942604.1"/>
    <property type="molecule type" value="Genomic_DNA"/>
</dbReference>
<keyword evidence="8" id="KW-1185">Reference proteome</keyword>
<evidence type="ECO:0000313" key="7">
    <source>
        <dbReference type="EMBL" id="RAW41415.1"/>
    </source>
</evidence>
<dbReference type="Proteomes" id="UP000760860">
    <property type="component" value="Unassembled WGS sequence"/>
</dbReference>
<proteinExistence type="predicted"/>
<evidence type="ECO:0000313" key="3">
    <source>
        <dbReference type="EMBL" id="KAG2953338.1"/>
    </source>
</evidence>
<dbReference type="EMBL" id="RCMK01000026">
    <property type="protein sequence ID" value="KAG2953338.1"/>
    <property type="molecule type" value="Genomic_DNA"/>
</dbReference>
<dbReference type="EMBL" id="RCMG01000023">
    <property type="protein sequence ID" value="KAG2867575.1"/>
    <property type="molecule type" value="Genomic_DNA"/>
</dbReference>
<comment type="caution">
    <text evidence="7">The sequence shown here is derived from an EMBL/GenBank/DDBJ whole genome shotgun (WGS) entry which is preliminary data.</text>
</comment>
<dbReference type="AlphaFoldDB" id="A0A329SXV6"/>
<dbReference type="EMBL" id="JAENGZ010000211">
    <property type="protein sequence ID" value="KAG6965168.1"/>
    <property type="molecule type" value="Genomic_DNA"/>
</dbReference>
<sequence>MTSPNPWVTDGQTNKMKILKREKVSLKRAMMVFKKTLLMLKRRVQILKKNPI</sequence>
<dbReference type="Proteomes" id="UP000736787">
    <property type="component" value="Unassembled WGS sequence"/>
</dbReference>
<reference evidence="6" key="3">
    <citation type="submission" date="2021-01" db="EMBL/GenBank/DDBJ databases">
        <title>Phytophthora aleatoria, a newly-described species from Pinus radiata is distinct from Phytophthora cactorum isolates based on comparative genomics.</title>
        <authorList>
            <person name="Mcdougal R."/>
            <person name="Panda P."/>
            <person name="Williams N."/>
            <person name="Studholme D.J."/>
        </authorList>
    </citation>
    <scope>NUCLEOTIDE SEQUENCE</scope>
    <source>
        <strain evidence="6">NZFS 3830</strain>
    </source>
</reference>
<dbReference type="VEuPathDB" id="FungiDB:PC110_g2374"/>
<evidence type="ECO:0000313" key="4">
    <source>
        <dbReference type="EMBL" id="KAG2998278.1"/>
    </source>
</evidence>
<organism evidence="7 8">
    <name type="scientific">Phytophthora cactorum</name>
    <dbReference type="NCBI Taxonomy" id="29920"/>
    <lineage>
        <taxon>Eukaryota</taxon>
        <taxon>Sar</taxon>
        <taxon>Stramenopiles</taxon>
        <taxon>Oomycota</taxon>
        <taxon>Peronosporomycetes</taxon>
        <taxon>Peronosporales</taxon>
        <taxon>Peronosporaceae</taxon>
        <taxon>Phytophthora</taxon>
    </lineage>
</organism>
<evidence type="ECO:0000313" key="5">
    <source>
        <dbReference type="EMBL" id="KAG3228895.1"/>
    </source>
</evidence>
<dbReference type="Proteomes" id="UP000688947">
    <property type="component" value="Unassembled WGS sequence"/>
</dbReference>
<dbReference type="Proteomes" id="UP000697107">
    <property type="component" value="Unassembled WGS sequence"/>
</dbReference>
<dbReference type="OrthoDB" id="10279548at2759"/>
<dbReference type="EMBL" id="MJFZ01000031">
    <property type="protein sequence ID" value="RAW41415.1"/>
    <property type="molecule type" value="Genomic_DNA"/>
</dbReference>
<evidence type="ECO:0000313" key="2">
    <source>
        <dbReference type="EMBL" id="KAG2942604.1"/>
    </source>
</evidence>
<evidence type="ECO:0000313" key="1">
    <source>
        <dbReference type="EMBL" id="KAG2867575.1"/>
    </source>
</evidence>
<evidence type="ECO:0000313" key="6">
    <source>
        <dbReference type="EMBL" id="KAG6965168.1"/>
    </source>
</evidence>
<reference evidence="7 8" key="1">
    <citation type="submission" date="2018-01" db="EMBL/GenBank/DDBJ databases">
        <title>Draft genome of the strawberry crown rot pathogen Phytophthora cactorum.</title>
        <authorList>
            <person name="Armitage A.D."/>
            <person name="Lysoe E."/>
            <person name="Nellist C.F."/>
            <person name="Harrison R.J."/>
            <person name="Brurberg M.B."/>
        </authorList>
    </citation>
    <scope>NUCLEOTIDE SEQUENCE [LARGE SCALE GENOMIC DNA]</scope>
    <source>
        <strain evidence="7 8">10300</strain>
    </source>
</reference>
<name>A0A329SXV6_9STRA</name>
<dbReference type="EMBL" id="RCML01000017">
    <property type="protein sequence ID" value="KAG2998278.1"/>
    <property type="molecule type" value="Genomic_DNA"/>
</dbReference>
<dbReference type="Proteomes" id="UP000774804">
    <property type="component" value="Unassembled WGS sequence"/>
</dbReference>
<protein>
    <submittedName>
        <fullName evidence="7">Uncharacterized protein</fullName>
    </submittedName>
</protein>
<reference evidence="1" key="2">
    <citation type="submission" date="2018-10" db="EMBL/GenBank/DDBJ databases">
        <title>Effector identification in a new, highly contiguous assembly of the strawberry crown rot pathogen Phytophthora cactorum.</title>
        <authorList>
            <person name="Armitage A.D."/>
            <person name="Nellist C.F."/>
            <person name="Bates H."/>
            <person name="Vickerstaff R.J."/>
            <person name="Harrison R.J."/>
        </authorList>
    </citation>
    <scope>NUCLEOTIDE SEQUENCE</scope>
    <source>
        <strain evidence="1">15-7</strain>
        <strain evidence="2">4032</strain>
        <strain evidence="3">4040</strain>
        <strain evidence="4">P415</strain>
        <strain evidence="5">P421</strain>
    </source>
</reference>
<dbReference type="Proteomes" id="UP000735874">
    <property type="component" value="Unassembled WGS sequence"/>
</dbReference>
<evidence type="ECO:0000313" key="8">
    <source>
        <dbReference type="Proteomes" id="UP000251314"/>
    </source>
</evidence>
<gene>
    <name evidence="6" type="ORF">JG687_00005562</name>
    <name evidence="7" type="ORF">PC110_g2374</name>
    <name evidence="1" type="ORF">PC113_g1830</name>
    <name evidence="2" type="ORF">PC115_g1316</name>
    <name evidence="3" type="ORF">PC117_g2059</name>
    <name evidence="4" type="ORF">PC118_g1409</name>
    <name evidence="5" type="ORF">PC129_g610</name>
</gene>
<dbReference type="Proteomes" id="UP000251314">
    <property type="component" value="Unassembled WGS sequence"/>
</dbReference>